<dbReference type="Gene3D" id="3.10.450.50">
    <property type="match status" value="1"/>
</dbReference>
<dbReference type="RefSeq" id="WP_163673072.1">
    <property type="nucleotide sequence ID" value="NZ_AP022570.1"/>
</dbReference>
<keyword evidence="3" id="KW-1185">Reference proteome</keyword>
<dbReference type="SUPFAM" id="SSF103642">
    <property type="entry name" value="Sec-C motif"/>
    <property type="match status" value="1"/>
</dbReference>
<reference evidence="2 3" key="1">
    <citation type="journal article" date="2019" name="Emerg. Microbes Infect.">
        <title>Comprehensive subspecies identification of 175 nontuberculous mycobacteria species based on 7547 genomic profiles.</title>
        <authorList>
            <person name="Matsumoto Y."/>
            <person name="Kinjo T."/>
            <person name="Motooka D."/>
            <person name="Nabeya D."/>
            <person name="Jung N."/>
            <person name="Uechi K."/>
            <person name="Horii T."/>
            <person name="Iida T."/>
            <person name="Fujita J."/>
            <person name="Nakamura S."/>
        </authorList>
    </citation>
    <scope>NUCLEOTIDE SEQUENCE [LARGE SCALE GENOMIC DNA]</scope>
    <source>
        <strain evidence="2 3">JCM 12603</strain>
    </source>
</reference>
<feature type="coiled-coil region" evidence="1">
    <location>
        <begin position="358"/>
        <end position="385"/>
    </location>
</feature>
<evidence type="ECO:0000256" key="1">
    <source>
        <dbReference type="SAM" id="Coils"/>
    </source>
</evidence>
<accession>A0A6N4V707</accession>
<dbReference type="KEGG" id="mpof:MPOR_13970"/>
<evidence type="ECO:0000313" key="3">
    <source>
        <dbReference type="Proteomes" id="UP000466785"/>
    </source>
</evidence>
<name>A0A6N4V707_9MYCO</name>
<dbReference type="InterPro" id="IPR004027">
    <property type="entry name" value="SEC_C_motif"/>
</dbReference>
<dbReference type="Pfam" id="PF02810">
    <property type="entry name" value="SEC-C"/>
    <property type="match status" value="1"/>
</dbReference>
<sequence>MADDDLTEVARILIEHGPLSTDDIVARLQAEGVPDAVKVATAGLAETDHPVVDLNDGRWVWQPYVVLGRILTHRVDADEVTADALVVDPDLDPITGLCLHGRYQRLVDGSAVSLAMPGWDDDLLLQRGVSPESVDESGVLLLEPGTLRALKIADGDLVGVRLSAAGLSLERVETTLPAADVGATLAASLPADEPSFLDSTVLELCVADPLLFTEPMPPLTEIVESQGLVRRYGMVARPDFDFDQWRFERDCDRLALRHDIEPDDALALRTLMTIYDQMSGMLTRLVDVPDEPVEDDAPIADDGGHGDLMAEFGAALAEPLLAELFRNETVGKGGSPAALGLFAETLEPQVPRSARVALRWLRAVALELTGQIEEAEREYLAAESMDTEWPLTLFDLARFASDRGDAERALALLRRAGTEPDHPLTQLLEQHRPTPRDDLGRNDTCWCGSGRKYKKCHLGREQLPLADRVGWLYFKACQYVFVTPWRELFVDVADARDAYLGEDDELPEDPLFVDAVLFEGGAFADFLATRGVLLPDDERLLAEQWQLSPRSLFEVQEVESGRRVQVRDVRTGDVYDVHERTASRELRPGQLICTRVAPAPETYEFFGGIEPVALHERDQLINVLDSDPDPVDLVEFLSRRFAPPTMVNTEGDLLTLCEATVRVNADIEPLLDNAYDRAEEDTPAWLDHVMTHGNSHISATLTLDGDRLAVQTNSERRMDRVLAAIADLDPSMTVLDDVRRPLRDTADVAELASTMPGSAPSGVDRDDPAVVAAMDEAIRRYEAAWLDEPIPALDGYTPRQAADDPTRRGDLIALLDTFPVLEGAVGMDAERLRAALGLAQPGR</sequence>
<dbReference type="AlphaFoldDB" id="A0A6N4V707"/>
<organism evidence="2 3">
    <name type="scientific">Mycolicibacterium poriferae</name>
    <dbReference type="NCBI Taxonomy" id="39694"/>
    <lineage>
        <taxon>Bacteria</taxon>
        <taxon>Bacillati</taxon>
        <taxon>Actinomycetota</taxon>
        <taxon>Actinomycetes</taxon>
        <taxon>Mycobacteriales</taxon>
        <taxon>Mycobacteriaceae</taxon>
        <taxon>Mycolicibacterium</taxon>
    </lineage>
</organism>
<dbReference type="SUPFAM" id="SSF48452">
    <property type="entry name" value="TPR-like"/>
    <property type="match status" value="1"/>
</dbReference>
<evidence type="ECO:0000313" key="2">
    <source>
        <dbReference type="EMBL" id="BBX50371.1"/>
    </source>
</evidence>
<gene>
    <name evidence="2" type="ORF">MPOR_13970</name>
</gene>
<dbReference type="Proteomes" id="UP000466785">
    <property type="component" value="Chromosome"/>
</dbReference>
<protein>
    <submittedName>
        <fullName evidence="2">Uncharacterized protein</fullName>
    </submittedName>
</protein>
<keyword evidence="1" id="KW-0175">Coiled coil</keyword>
<dbReference type="EMBL" id="AP022570">
    <property type="protein sequence ID" value="BBX50371.1"/>
    <property type="molecule type" value="Genomic_DNA"/>
</dbReference>
<dbReference type="InterPro" id="IPR011990">
    <property type="entry name" value="TPR-like_helical_dom_sf"/>
</dbReference>
<proteinExistence type="predicted"/>